<feature type="compositionally biased region" description="Low complexity" evidence="6">
    <location>
        <begin position="252"/>
        <end position="273"/>
    </location>
</feature>
<dbReference type="InterPro" id="IPR035979">
    <property type="entry name" value="RBD_domain_sf"/>
</dbReference>
<keyword evidence="2 4" id="KW-0802">TPR repeat</keyword>
<sequence>MRITRDDAFRILGVNEDSSPDEIRSCYKKLALKWHPDKHGDSNVSKDEATLKFQEVSAAYKRLTTNMNDADDEIDDNEFMNIREMMELFAHIFFHNGVRGCPHHGMDCCDYEDDEYFYSDDEYYDYTDEESEDELLDSIAQRLRNKYEQRKYKPKDRMQTQRHNITEEEALRNARELIEEEEQEKEREEKKKAKRKKKKEKKKQKEKEKKETEINTTTEKDEEILTKKLNKENSNPNNQNKNISDEKPTVVNQKQQQQQQIPKNNKQDNNTSGKKSKGNENSNKKNPKNKQDSGKKDNKNKNNKNSEGDHDEDLIDTNSAFFARAASKAPTVSNEVTSQQHQKENTSSSSNNNKKKKGGANSGGSGTTNHIQQPQTQQPLHNNHTTENNNSKKKKVPPPLSTTSTSSSTSNTTTNNQKNTSTSKNTTSQKSHISPRNSEPSSQKSPPLTNGDHKPDDIILQSRQVAVQGNQLAQQNDYTGAVEMFTKAISLDPTDFRFFGNRSYCFDRLENYTKALVDSDAAIKLAPEWPKGFFRKGRALTGLNRFQEAEQVFQQVLKLDPGCEDAQFELARVRVQILIDMGFTPSLSEQAVRTYSTVQQALEALLAGKVSDEEGSDEVYFSEDDEPPASPTYHTVQNNNKKSNNKQPKAPTQPKCTALWVGNVDPQLVTEKQMSQLFGKCGKVSSVRILPHKYCAFVNYMDPKSAVAAMEKLQGAALGNQKLLLRFPNNPPPGSIVPEPLSVNTKTSASSATQQAKTSPSISESSNDSSKASGPVNGNECYFWRTTGCVFENQCRYKHVRGHKGVDLSKVQAKYGTKLSS</sequence>
<dbReference type="InterPro" id="IPR000504">
    <property type="entry name" value="RRM_dom"/>
</dbReference>
<evidence type="ECO:0000313" key="10">
    <source>
        <dbReference type="EnsemblMetazoa" id="CLYHEMP003131.1"/>
    </source>
</evidence>
<dbReference type="PANTHER" id="PTHR47678">
    <property type="entry name" value="TETRATRICOPEPTIDE REPEAT PROTEIN 31"/>
    <property type="match status" value="1"/>
</dbReference>
<feature type="compositionally biased region" description="Basic and acidic residues" evidence="6">
    <location>
        <begin position="289"/>
        <end position="308"/>
    </location>
</feature>
<name>A0A7M5UV74_9CNID</name>
<dbReference type="SMART" id="SM00271">
    <property type="entry name" value="DnaJ"/>
    <property type="match status" value="1"/>
</dbReference>
<dbReference type="SUPFAM" id="SSF46565">
    <property type="entry name" value="Chaperone J-domain"/>
    <property type="match status" value="1"/>
</dbReference>
<dbReference type="Pfam" id="PF13432">
    <property type="entry name" value="TPR_16"/>
    <property type="match status" value="1"/>
</dbReference>
<organism evidence="10 11">
    <name type="scientific">Clytia hemisphaerica</name>
    <dbReference type="NCBI Taxonomy" id="252671"/>
    <lineage>
        <taxon>Eukaryota</taxon>
        <taxon>Metazoa</taxon>
        <taxon>Cnidaria</taxon>
        <taxon>Hydrozoa</taxon>
        <taxon>Hydroidolina</taxon>
        <taxon>Leptothecata</taxon>
        <taxon>Obeliida</taxon>
        <taxon>Clytiidae</taxon>
        <taxon>Clytia</taxon>
    </lineage>
</organism>
<dbReference type="Gene3D" id="1.10.287.110">
    <property type="entry name" value="DnaJ domain"/>
    <property type="match status" value="1"/>
</dbReference>
<dbReference type="InterPro" id="IPR036869">
    <property type="entry name" value="J_dom_sf"/>
</dbReference>
<feature type="compositionally biased region" description="Polar residues" evidence="6">
    <location>
        <begin position="330"/>
        <end position="340"/>
    </location>
</feature>
<evidence type="ECO:0000259" key="7">
    <source>
        <dbReference type="PROSITE" id="PS50076"/>
    </source>
</evidence>
<feature type="compositionally biased region" description="Polar residues" evidence="6">
    <location>
        <begin position="370"/>
        <end position="387"/>
    </location>
</feature>
<dbReference type="EnsemblMetazoa" id="CLYHEMT003131.1">
    <property type="protein sequence ID" value="CLYHEMP003131.1"/>
    <property type="gene ID" value="CLYHEMG003131"/>
</dbReference>
<dbReference type="Pfam" id="PF07719">
    <property type="entry name" value="TPR_2"/>
    <property type="match status" value="1"/>
</dbReference>
<dbReference type="PROSITE" id="PS50005">
    <property type="entry name" value="TPR"/>
    <property type="match status" value="2"/>
</dbReference>
<dbReference type="InterPro" id="IPR000571">
    <property type="entry name" value="Znf_CCCH"/>
</dbReference>
<dbReference type="InterPro" id="IPR011990">
    <property type="entry name" value="TPR-like_helical_dom_sf"/>
</dbReference>
<feature type="region of interest" description="Disordered" evidence="6">
    <location>
        <begin position="180"/>
        <end position="455"/>
    </location>
</feature>
<dbReference type="InterPro" id="IPR012677">
    <property type="entry name" value="Nucleotide-bd_a/b_plait_sf"/>
</dbReference>
<dbReference type="Proteomes" id="UP000594262">
    <property type="component" value="Unplaced"/>
</dbReference>
<dbReference type="InterPro" id="IPR001623">
    <property type="entry name" value="DnaJ_domain"/>
</dbReference>
<feature type="region of interest" description="Disordered" evidence="6">
    <location>
        <begin position="147"/>
        <end position="168"/>
    </location>
</feature>
<dbReference type="CDD" id="cd06257">
    <property type="entry name" value="DnaJ"/>
    <property type="match status" value="1"/>
</dbReference>
<feature type="compositionally biased region" description="Acidic residues" evidence="6">
    <location>
        <begin position="616"/>
        <end position="627"/>
    </location>
</feature>
<feature type="repeat" description="TPR" evidence="4">
    <location>
        <begin position="530"/>
        <end position="563"/>
    </location>
</feature>
<evidence type="ECO:0000256" key="6">
    <source>
        <dbReference type="SAM" id="MobiDB-lite"/>
    </source>
</evidence>
<keyword evidence="11" id="KW-1185">Reference proteome</keyword>
<proteinExistence type="predicted"/>
<dbReference type="PANTHER" id="PTHR47678:SF4">
    <property type="entry name" value="SHOCK PROTEIN 70 (HSP70)-INTERACTING PROTEIN, PUTATIVE-RELATED"/>
    <property type="match status" value="1"/>
</dbReference>
<evidence type="ECO:0000256" key="2">
    <source>
        <dbReference type="ARBA" id="ARBA00022803"/>
    </source>
</evidence>
<feature type="region of interest" description="Disordered" evidence="6">
    <location>
        <begin position="729"/>
        <end position="775"/>
    </location>
</feature>
<feature type="region of interest" description="Disordered" evidence="6">
    <location>
        <begin position="616"/>
        <end position="654"/>
    </location>
</feature>
<dbReference type="RefSeq" id="XP_066927008.1">
    <property type="nucleotide sequence ID" value="XM_067070907.1"/>
</dbReference>
<feature type="compositionally biased region" description="Basic and acidic residues" evidence="6">
    <location>
        <begin position="203"/>
        <end position="213"/>
    </location>
</feature>
<feature type="domain" description="RRM" evidence="8">
    <location>
        <begin position="657"/>
        <end position="730"/>
    </location>
</feature>
<evidence type="ECO:0000256" key="3">
    <source>
        <dbReference type="PROSITE-ProRule" id="PRU00176"/>
    </source>
</evidence>
<feature type="compositionally biased region" description="Low complexity" evidence="6">
    <location>
        <begin position="401"/>
        <end position="431"/>
    </location>
</feature>
<dbReference type="Pfam" id="PF00076">
    <property type="entry name" value="RRM_1"/>
    <property type="match status" value="1"/>
</dbReference>
<dbReference type="SMART" id="SM00360">
    <property type="entry name" value="RRM"/>
    <property type="match status" value="1"/>
</dbReference>
<feature type="domain" description="C3H1-type" evidence="9">
    <location>
        <begin position="775"/>
        <end position="802"/>
    </location>
</feature>
<dbReference type="PROSITE" id="PS50103">
    <property type="entry name" value="ZF_C3H1"/>
    <property type="match status" value="1"/>
</dbReference>
<feature type="compositionally biased region" description="Polar residues" evidence="6">
    <location>
        <begin position="432"/>
        <end position="448"/>
    </location>
</feature>
<keyword evidence="5" id="KW-0479">Metal-binding</keyword>
<dbReference type="Gene3D" id="3.30.70.330">
    <property type="match status" value="1"/>
</dbReference>
<accession>A0A7M5UV74</accession>
<evidence type="ECO:0000256" key="5">
    <source>
        <dbReference type="PROSITE-ProRule" id="PRU00723"/>
    </source>
</evidence>
<evidence type="ECO:0000313" key="11">
    <source>
        <dbReference type="Proteomes" id="UP000594262"/>
    </source>
</evidence>
<dbReference type="InterPro" id="IPR013105">
    <property type="entry name" value="TPR_2"/>
</dbReference>
<dbReference type="GO" id="GO:0003723">
    <property type="term" value="F:RNA binding"/>
    <property type="evidence" value="ECO:0007669"/>
    <property type="project" value="UniProtKB-UniRule"/>
</dbReference>
<feature type="compositionally biased region" description="Low complexity" evidence="6">
    <location>
        <begin position="745"/>
        <end position="773"/>
    </location>
</feature>
<dbReference type="OrthoDB" id="2017782at2759"/>
<evidence type="ECO:0000256" key="4">
    <source>
        <dbReference type="PROSITE-ProRule" id="PRU00339"/>
    </source>
</evidence>
<dbReference type="CDD" id="cd00590">
    <property type="entry name" value="RRM_SF"/>
    <property type="match status" value="1"/>
</dbReference>
<dbReference type="InterPro" id="IPR019734">
    <property type="entry name" value="TPR_rpt"/>
</dbReference>
<feature type="domain" description="J" evidence="7">
    <location>
        <begin position="7"/>
        <end position="90"/>
    </location>
</feature>
<dbReference type="Gene3D" id="1.25.40.10">
    <property type="entry name" value="Tetratricopeptide repeat domain"/>
    <property type="match status" value="1"/>
</dbReference>
<dbReference type="SUPFAM" id="SSF54928">
    <property type="entry name" value="RNA-binding domain, RBD"/>
    <property type="match status" value="1"/>
</dbReference>
<feature type="compositionally biased region" description="Basic residues" evidence="6">
    <location>
        <begin position="192"/>
        <end position="202"/>
    </location>
</feature>
<keyword evidence="3" id="KW-0694">RNA-binding</keyword>
<dbReference type="SMART" id="SM00028">
    <property type="entry name" value="TPR"/>
    <property type="match status" value="3"/>
</dbReference>
<dbReference type="SUPFAM" id="SSF48452">
    <property type="entry name" value="TPR-like"/>
    <property type="match status" value="1"/>
</dbReference>
<dbReference type="GeneID" id="136814376"/>
<keyword evidence="5" id="KW-0863">Zinc-finger</keyword>
<dbReference type="GO" id="GO:0008270">
    <property type="term" value="F:zinc ion binding"/>
    <property type="evidence" value="ECO:0007669"/>
    <property type="project" value="UniProtKB-KW"/>
</dbReference>
<dbReference type="PROSITE" id="PS50076">
    <property type="entry name" value="DNAJ_2"/>
    <property type="match status" value="1"/>
</dbReference>
<protein>
    <submittedName>
        <fullName evidence="10">Uncharacterized protein</fullName>
    </submittedName>
</protein>
<dbReference type="PRINTS" id="PR00625">
    <property type="entry name" value="JDOMAIN"/>
</dbReference>
<feature type="repeat" description="TPR" evidence="4">
    <location>
        <begin position="462"/>
        <end position="495"/>
    </location>
</feature>
<keyword evidence="1" id="KW-0677">Repeat</keyword>
<dbReference type="Pfam" id="PF00226">
    <property type="entry name" value="DnaJ"/>
    <property type="match status" value="1"/>
</dbReference>
<feature type="compositionally biased region" description="Low complexity" evidence="6">
    <location>
        <begin position="232"/>
        <end position="242"/>
    </location>
</feature>
<evidence type="ECO:0000259" key="8">
    <source>
        <dbReference type="PROSITE" id="PS50102"/>
    </source>
</evidence>
<feature type="zinc finger region" description="C3H1-type" evidence="5">
    <location>
        <begin position="775"/>
        <end position="802"/>
    </location>
</feature>
<dbReference type="PROSITE" id="PS50102">
    <property type="entry name" value="RRM"/>
    <property type="match status" value="1"/>
</dbReference>
<dbReference type="AlphaFoldDB" id="A0A7M5UV74"/>
<keyword evidence="5" id="KW-0862">Zinc</keyword>
<evidence type="ECO:0000259" key="9">
    <source>
        <dbReference type="PROSITE" id="PS50103"/>
    </source>
</evidence>
<reference evidence="10" key="1">
    <citation type="submission" date="2021-01" db="UniProtKB">
        <authorList>
            <consortium name="EnsemblMetazoa"/>
        </authorList>
    </citation>
    <scope>IDENTIFICATION</scope>
</reference>
<evidence type="ECO:0000256" key="1">
    <source>
        <dbReference type="ARBA" id="ARBA00022737"/>
    </source>
</evidence>